<keyword evidence="2" id="KW-1185">Reference proteome</keyword>
<dbReference type="EMBL" id="SHKR01000018">
    <property type="protein sequence ID" value="RZU01852.1"/>
    <property type="molecule type" value="Genomic_DNA"/>
</dbReference>
<evidence type="ECO:0008006" key="3">
    <source>
        <dbReference type="Google" id="ProtNLM"/>
    </source>
</evidence>
<dbReference type="AlphaFoldDB" id="A0A4Q7VYK0"/>
<reference evidence="1 2" key="1">
    <citation type="journal article" date="2015" name="Stand. Genomic Sci.">
        <title>Genomic Encyclopedia of Bacterial and Archaeal Type Strains, Phase III: the genomes of soil and plant-associated and newly described type strains.</title>
        <authorList>
            <person name="Whitman W.B."/>
            <person name="Woyke T."/>
            <person name="Klenk H.P."/>
            <person name="Zhou Y."/>
            <person name="Lilburn T.G."/>
            <person name="Beck B.J."/>
            <person name="De Vos P."/>
            <person name="Vandamme P."/>
            <person name="Eisen J.A."/>
            <person name="Garrity G."/>
            <person name="Hugenholtz P."/>
            <person name="Kyrpides N.C."/>
        </authorList>
    </citation>
    <scope>NUCLEOTIDE SEQUENCE [LARGE SCALE GENOMIC DNA]</scope>
    <source>
        <strain evidence="1 2">VKM Ac-2540</strain>
    </source>
</reference>
<dbReference type="InterPro" id="IPR027417">
    <property type="entry name" value="P-loop_NTPase"/>
</dbReference>
<evidence type="ECO:0000313" key="2">
    <source>
        <dbReference type="Proteomes" id="UP000292027"/>
    </source>
</evidence>
<organism evidence="1 2">
    <name type="scientific">Kribbella rubisoli</name>
    <dbReference type="NCBI Taxonomy" id="3075929"/>
    <lineage>
        <taxon>Bacteria</taxon>
        <taxon>Bacillati</taxon>
        <taxon>Actinomycetota</taxon>
        <taxon>Actinomycetes</taxon>
        <taxon>Propionibacteriales</taxon>
        <taxon>Kribbellaceae</taxon>
        <taxon>Kribbella</taxon>
    </lineage>
</organism>
<protein>
    <recommendedName>
        <fullName evidence="3">AAA domain-containing protein</fullName>
    </recommendedName>
</protein>
<comment type="caution">
    <text evidence="1">The sequence shown here is derived from an EMBL/GenBank/DDBJ whole genome shotgun (WGS) entry which is preliminary data.</text>
</comment>
<dbReference type="Proteomes" id="UP000292027">
    <property type="component" value="Unassembled WGS sequence"/>
</dbReference>
<evidence type="ECO:0000313" key="1">
    <source>
        <dbReference type="EMBL" id="RZU01852.1"/>
    </source>
</evidence>
<dbReference type="Gene3D" id="3.40.50.300">
    <property type="entry name" value="P-loop containing nucleotide triphosphate hydrolases"/>
    <property type="match status" value="1"/>
</dbReference>
<name>A0A4Q7VYK0_9ACTN</name>
<dbReference type="SUPFAM" id="SSF52540">
    <property type="entry name" value="P-loop containing nucleoside triphosphate hydrolases"/>
    <property type="match status" value="1"/>
</dbReference>
<gene>
    <name evidence="1" type="ORF">EV645_7951</name>
</gene>
<sequence>MDRSARARTATHAGLAVRSGNPSGILALSTGGRPLHDAYRFEPRCIQGLRNQWLGLPSTARVGRMLLILTGSSCSGKTTLARALGDRVAGAAVHDHDEIGVPDDADTRWRNRTTEQWIRRALEYQDRGLDVVLTGQSPLGEILASPSAPRLDGIAVCLVHVADEERRRRLNRRDDGRWPPAVLDSFVGWGAWHRGHAEDPRYRPGVIIDGSWAGMAWDRWSTWTKDDRRWDTYVLDTTGRSIAQSVDDLEHWVVGQRTAHRSGRLALSKGWVDVEP</sequence>
<accession>A0A4Q7VYK0</accession>
<proteinExistence type="predicted"/>